<name>A0A4Y2JME3_ARAVE</name>
<accession>A0A4Y2JME3</accession>
<keyword evidence="2" id="KW-1185">Reference proteome</keyword>
<protein>
    <submittedName>
        <fullName evidence="1">Uncharacterized protein</fullName>
    </submittedName>
</protein>
<proteinExistence type="predicted"/>
<organism evidence="1 2">
    <name type="scientific">Araneus ventricosus</name>
    <name type="common">Orbweaver spider</name>
    <name type="synonym">Epeira ventricosa</name>
    <dbReference type="NCBI Taxonomy" id="182803"/>
    <lineage>
        <taxon>Eukaryota</taxon>
        <taxon>Metazoa</taxon>
        <taxon>Ecdysozoa</taxon>
        <taxon>Arthropoda</taxon>
        <taxon>Chelicerata</taxon>
        <taxon>Arachnida</taxon>
        <taxon>Araneae</taxon>
        <taxon>Araneomorphae</taxon>
        <taxon>Entelegynae</taxon>
        <taxon>Araneoidea</taxon>
        <taxon>Araneidae</taxon>
        <taxon>Araneus</taxon>
    </lineage>
</organism>
<gene>
    <name evidence="1" type="ORF">AVEN_174978_1</name>
</gene>
<comment type="caution">
    <text evidence="1">The sequence shown here is derived from an EMBL/GenBank/DDBJ whole genome shotgun (WGS) entry which is preliminary data.</text>
</comment>
<reference evidence="1 2" key="1">
    <citation type="journal article" date="2019" name="Sci. Rep.">
        <title>Orb-weaving spider Araneus ventricosus genome elucidates the spidroin gene catalogue.</title>
        <authorList>
            <person name="Kono N."/>
            <person name="Nakamura H."/>
            <person name="Ohtoshi R."/>
            <person name="Moran D.A.P."/>
            <person name="Shinohara A."/>
            <person name="Yoshida Y."/>
            <person name="Fujiwara M."/>
            <person name="Mori M."/>
            <person name="Tomita M."/>
            <person name="Arakawa K."/>
        </authorList>
    </citation>
    <scope>NUCLEOTIDE SEQUENCE [LARGE SCALE GENOMIC DNA]</scope>
</reference>
<evidence type="ECO:0000313" key="2">
    <source>
        <dbReference type="Proteomes" id="UP000499080"/>
    </source>
</evidence>
<evidence type="ECO:0000313" key="1">
    <source>
        <dbReference type="EMBL" id="GBM90472.1"/>
    </source>
</evidence>
<dbReference type="AlphaFoldDB" id="A0A4Y2JME3"/>
<dbReference type="Proteomes" id="UP000499080">
    <property type="component" value="Unassembled WGS sequence"/>
</dbReference>
<dbReference type="OrthoDB" id="10049911at2759"/>
<dbReference type="EMBL" id="BGPR01190705">
    <property type="protein sequence ID" value="GBM90472.1"/>
    <property type="molecule type" value="Genomic_DNA"/>
</dbReference>
<sequence>MTIEQTLMRFMKTTGGLTQGRGISKSTMTKWILTMPFLAEISQKFEEFCFVSESTMTKWILTMPFLVEVSQKIEEFCLVSESTMTKRILTMPFLVEVSQKIEEFCNLLFASSKQHVVARNSRISRDEACLQKLVDWFSSNDPFPKYEHLLFIASSIVAHESINCHIAYEIGVYCLSKTVGNNFDDVIF</sequence>